<comment type="caution">
    <text evidence="2">The sequence shown here is derived from an EMBL/GenBank/DDBJ whole genome shotgun (WGS) entry which is preliminary data.</text>
</comment>
<feature type="region of interest" description="Disordered" evidence="1">
    <location>
        <begin position="279"/>
        <end position="326"/>
    </location>
</feature>
<protein>
    <submittedName>
        <fullName evidence="2">Uncharacterized protein</fullName>
    </submittedName>
</protein>
<sequence length="326" mass="36492">MPSDALKPISTSHMTSLAQSVITLINACEDKYIVLGDEETEQTLAQNSFSGTLSDYSENYSQTVASSPIIPEPNFKLNTGTRPRLRKRSSHSSGVEEVQLNRQIDLSNAFLLELLIVHVRKPIQEFQASVNAAVALLMSCLAYCYDVRILPSGARTPKGIRLEEIDLRIDAFADALELFDQKSAEQLQQIAMHGPSQVLDFMPRMETFLISSFLLAFRQSSMHLLKMLRHARELVEERQNRPTISKFQFPKGDTLKWLWSRDETDPIALLQEIGWAGHRAERQDSSSTSTSSSSSLTDETGITGEEAGSLHNEDEEISRQGGYNLQ</sequence>
<dbReference type="Proteomes" id="UP001338125">
    <property type="component" value="Unassembled WGS sequence"/>
</dbReference>
<gene>
    <name evidence="2" type="ORF">PT974_00900</name>
</gene>
<evidence type="ECO:0000256" key="1">
    <source>
        <dbReference type="SAM" id="MobiDB-lite"/>
    </source>
</evidence>
<reference evidence="2 3" key="1">
    <citation type="submission" date="2024-01" db="EMBL/GenBank/DDBJ databases">
        <title>Complete genome of Cladobotryum mycophilum ATHUM6906.</title>
        <authorList>
            <person name="Christinaki A.C."/>
            <person name="Myridakis A.I."/>
            <person name="Kouvelis V.N."/>
        </authorList>
    </citation>
    <scope>NUCLEOTIDE SEQUENCE [LARGE SCALE GENOMIC DNA]</scope>
    <source>
        <strain evidence="2 3">ATHUM6906</strain>
    </source>
</reference>
<evidence type="ECO:0000313" key="2">
    <source>
        <dbReference type="EMBL" id="KAK5998521.1"/>
    </source>
</evidence>
<dbReference type="PANTHER" id="PTHR37994:SF4">
    <property type="entry name" value="ER TRANSPORTER 6TM N-TERMINAL DOMAIN-CONTAINING PROTEIN-RELATED"/>
    <property type="match status" value="1"/>
</dbReference>
<evidence type="ECO:0000313" key="3">
    <source>
        <dbReference type="Proteomes" id="UP001338125"/>
    </source>
</evidence>
<proteinExistence type="predicted"/>
<keyword evidence="3" id="KW-1185">Reference proteome</keyword>
<dbReference type="EMBL" id="JAVFKD010000001">
    <property type="protein sequence ID" value="KAK5998521.1"/>
    <property type="molecule type" value="Genomic_DNA"/>
</dbReference>
<organism evidence="2 3">
    <name type="scientific">Cladobotryum mycophilum</name>
    <dbReference type="NCBI Taxonomy" id="491253"/>
    <lineage>
        <taxon>Eukaryota</taxon>
        <taxon>Fungi</taxon>
        <taxon>Dikarya</taxon>
        <taxon>Ascomycota</taxon>
        <taxon>Pezizomycotina</taxon>
        <taxon>Sordariomycetes</taxon>
        <taxon>Hypocreomycetidae</taxon>
        <taxon>Hypocreales</taxon>
        <taxon>Hypocreaceae</taxon>
        <taxon>Cladobotryum</taxon>
    </lineage>
</organism>
<dbReference type="PANTHER" id="PTHR37994">
    <property type="entry name" value="ARAE_2_N DOMAIN-CONTAINING PROTEIN-RELATED"/>
    <property type="match status" value="1"/>
</dbReference>
<feature type="compositionally biased region" description="Low complexity" evidence="1">
    <location>
        <begin position="285"/>
        <end position="295"/>
    </location>
</feature>
<name>A0ABR0T3K4_9HYPO</name>
<accession>A0ABR0T3K4</accession>